<keyword evidence="3" id="KW-1133">Transmembrane helix</keyword>
<dbReference type="EMBL" id="QLIX01000001">
    <property type="protein sequence ID" value="RAI60965.1"/>
    <property type="molecule type" value="Genomic_DNA"/>
</dbReference>
<protein>
    <submittedName>
        <fullName evidence="5">Sugar transferase</fullName>
    </submittedName>
</protein>
<keyword evidence="2" id="KW-0270">Exopolysaccharide synthesis</keyword>
<keyword evidence="3" id="KW-0812">Transmembrane</keyword>
<dbReference type="Pfam" id="PF02397">
    <property type="entry name" value="Bac_transf"/>
    <property type="match status" value="1"/>
</dbReference>
<accession>A0A327MEK2</accession>
<dbReference type="RefSeq" id="WP_111468077.1">
    <property type="nucleotide sequence ID" value="NZ_QLIX01000001.1"/>
</dbReference>
<dbReference type="AlphaFoldDB" id="A0A327MEK2"/>
<feature type="transmembrane region" description="Helical" evidence="3">
    <location>
        <begin position="12"/>
        <end position="37"/>
    </location>
</feature>
<dbReference type="GO" id="GO:0016780">
    <property type="term" value="F:phosphotransferase activity, for other substituted phosphate groups"/>
    <property type="evidence" value="ECO:0007669"/>
    <property type="project" value="TreeGrafter"/>
</dbReference>
<sequence>MYERWGKRGCDILGASLLLLAAAPLLAVAALGVFLVLGRPVLFRQWRAGRDGQRFLLLKLRSLRDGPGEDAARLGRFGRALRASAIDELPQLLNVLRGEMSLVGPRPLLPEYAALYTPAEAERLRVRPGLCGLAQAAGRNAVPWTTRLALDVRYARATPRLRRDLVIMLRCLWLLLRGIGVAAPGHATMPGLQERPVAGAGAGRAR</sequence>
<organism evidence="5 6">
    <name type="scientific">Roseicella frigidaeris</name>
    <dbReference type="NCBI Taxonomy" id="2230885"/>
    <lineage>
        <taxon>Bacteria</taxon>
        <taxon>Pseudomonadati</taxon>
        <taxon>Pseudomonadota</taxon>
        <taxon>Alphaproteobacteria</taxon>
        <taxon>Acetobacterales</taxon>
        <taxon>Roseomonadaceae</taxon>
        <taxon>Roseicella</taxon>
    </lineage>
</organism>
<dbReference type="Proteomes" id="UP000249065">
    <property type="component" value="Unassembled WGS sequence"/>
</dbReference>
<name>A0A327MEK2_9PROT</name>
<dbReference type="PANTHER" id="PTHR30576:SF0">
    <property type="entry name" value="UNDECAPRENYL-PHOSPHATE N-ACETYLGALACTOSAMINYL 1-PHOSPHATE TRANSFERASE-RELATED"/>
    <property type="match status" value="1"/>
</dbReference>
<dbReference type="OrthoDB" id="9808602at2"/>
<dbReference type="InterPro" id="IPR003362">
    <property type="entry name" value="Bact_transf"/>
</dbReference>
<dbReference type="PANTHER" id="PTHR30576">
    <property type="entry name" value="COLANIC BIOSYNTHESIS UDP-GLUCOSE LIPID CARRIER TRANSFERASE"/>
    <property type="match status" value="1"/>
</dbReference>
<evidence type="ECO:0000256" key="3">
    <source>
        <dbReference type="SAM" id="Phobius"/>
    </source>
</evidence>
<keyword evidence="5" id="KW-0808">Transferase</keyword>
<evidence type="ECO:0000259" key="4">
    <source>
        <dbReference type="Pfam" id="PF02397"/>
    </source>
</evidence>
<evidence type="ECO:0000256" key="1">
    <source>
        <dbReference type="ARBA" id="ARBA00006464"/>
    </source>
</evidence>
<reference evidence="6" key="1">
    <citation type="submission" date="2018-06" db="EMBL/GenBank/DDBJ databases">
        <authorList>
            <person name="Khan S.A."/>
        </authorList>
    </citation>
    <scope>NUCLEOTIDE SEQUENCE [LARGE SCALE GENOMIC DNA]</scope>
    <source>
        <strain evidence="6">DB-1506</strain>
    </source>
</reference>
<comment type="similarity">
    <text evidence="1">Belongs to the bacterial sugar transferase family.</text>
</comment>
<evidence type="ECO:0000256" key="2">
    <source>
        <dbReference type="ARBA" id="ARBA00023169"/>
    </source>
</evidence>
<comment type="caution">
    <text evidence="5">The sequence shown here is derived from an EMBL/GenBank/DDBJ whole genome shotgun (WGS) entry which is preliminary data.</text>
</comment>
<keyword evidence="3" id="KW-0472">Membrane</keyword>
<evidence type="ECO:0000313" key="6">
    <source>
        <dbReference type="Proteomes" id="UP000249065"/>
    </source>
</evidence>
<gene>
    <name evidence="5" type="ORF">DOO78_02205</name>
</gene>
<dbReference type="GO" id="GO:0000271">
    <property type="term" value="P:polysaccharide biosynthetic process"/>
    <property type="evidence" value="ECO:0007669"/>
    <property type="project" value="UniProtKB-KW"/>
</dbReference>
<feature type="domain" description="Bacterial sugar transferase" evidence="4">
    <location>
        <begin position="7"/>
        <end position="176"/>
    </location>
</feature>
<proteinExistence type="inferred from homology"/>
<evidence type="ECO:0000313" key="5">
    <source>
        <dbReference type="EMBL" id="RAI60965.1"/>
    </source>
</evidence>
<keyword evidence="6" id="KW-1185">Reference proteome</keyword>